<evidence type="ECO:0000313" key="3">
    <source>
        <dbReference type="EMBL" id="KAF7778801.1"/>
    </source>
</evidence>
<dbReference type="AlphaFoldDB" id="A0A8H7F6M0"/>
<gene>
    <name evidence="3" type="ORF">Agabi119p4_3146</name>
</gene>
<dbReference type="PANTHER" id="PTHR48081">
    <property type="entry name" value="AB HYDROLASE SUPERFAMILY PROTEIN C4A8.06C"/>
    <property type="match status" value="1"/>
</dbReference>
<keyword evidence="1" id="KW-0378">Hydrolase</keyword>
<feature type="domain" description="BD-FAE-like" evidence="2">
    <location>
        <begin position="22"/>
        <end position="229"/>
    </location>
</feature>
<dbReference type="InterPro" id="IPR049492">
    <property type="entry name" value="BD-FAE-like_dom"/>
</dbReference>
<dbReference type="InterPro" id="IPR050300">
    <property type="entry name" value="GDXG_lipolytic_enzyme"/>
</dbReference>
<dbReference type="InterPro" id="IPR029058">
    <property type="entry name" value="AB_hydrolase_fold"/>
</dbReference>
<reference evidence="3 4" key="1">
    <citation type="journal article" name="Sci. Rep.">
        <title>Telomere-to-telomere assembled and centromere annotated genomes of the two main subspecies of the button mushroom Agaricus bisporus reveal especially polymorphic chromosome ends.</title>
        <authorList>
            <person name="Sonnenberg A.S.M."/>
            <person name="Sedaghat-Telgerd N."/>
            <person name="Lavrijssen B."/>
            <person name="Ohm R.A."/>
            <person name="Hendrickx P.M."/>
            <person name="Scholtmeijer K."/>
            <person name="Baars J.J.P."/>
            <person name="van Peer A."/>
        </authorList>
    </citation>
    <scope>NUCLEOTIDE SEQUENCE [LARGE SCALE GENOMIC DNA]</scope>
    <source>
        <strain evidence="3 4">H119_p4</strain>
    </source>
</reference>
<dbReference type="EMBL" id="JABXXO010000004">
    <property type="protein sequence ID" value="KAF7778801.1"/>
    <property type="molecule type" value="Genomic_DNA"/>
</dbReference>
<accession>A0A8H7F6M0</accession>
<organism evidence="3 4">
    <name type="scientific">Agaricus bisporus var. burnettii</name>
    <dbReference type="NCBI Taxonomy" id="192524"/>
    <lineage>
        <taxon>Eukaryota</taxon>
        <taxon>Fungi</taxon>
        <taxon>Dikarya</taxon>
        <taxon>Basidiomycota</taxon>
        <taxon>Agaricomycotina</taxon>
        <taxon>Agaricomycetes</taxon>
        <taxon>Agaricomycetidae</taxon>
        <taxon>Agaricales</taxon>
        <taxon>Agaricineae</taxon>
        <taxon>Agaricaceae</taxon>
        <taxon>Agaricus</taxon>
    </lineage>
</organism>
<dbReference type="Proteomes" id="UP000629468">
    <property type="component" value="Unassembled WGS sequence"/>
</dbReference>
<evidence type="ECO:0000259" key="2">
    <source>
        <dbReference type="Pfam" id="PF20434"/>
    </source>
</evidence>
<dbReference type="Pfam" id="PF20434">
    <property type="entry name" value="BD-FAE"/>
    <property type="match status" value="1"/>
</dbReference>
<comment type="caution">
    <text evidence="3">The sequence shown here is derived from an EMBL/GenBank/DDBJ whole genome shotgun (WGS) entry which is preliminary data.</text>
</comment>
<proteinExistence type="predicted"/>
<dbReference type="Gene3D" id="3.40.50.1820">
    <property type="entry name" value="alpha/beta hydrolase"/>
    <property type="match status" value="1"/>
</dbReference>
<evidence type="ECO:0000313" key="4">
    <source>
        <dbReference type="Proteomes" id="UP000629468"/>
    </source>
</evidence>
<dbReference type="SUPFAM" id="SSF53474">
    <property type="entry name" value="alpha/beta-Hydrolases"/>
    <property type="match status" value="1"/>
</dbReference>
<evidence type="ECO:0000256" key="1">
    <source>
        <dbReference type="ARBA" id="ARBA00022801"/>
    </source>
</evidence>
<dbReference type="GO" id="GO:0016787">
    <property type="term" value="F:hydrolase activity"/>
    <property type="evidence" value="ECO:0007669"/>
    <property type="project" value="UniProtKB-KW"/>
</dbReference>
<protein>
    <submittedName>
        <fullName evidence="3">CAZyme family CE10</fullName>
    </submittedName>
</protein>
<sequence length="274" mass="30988">MRVDLNIPYIPDSRRDPFREFDLYLPSDASTTGTLVCFIHGGAWRTEDKKDHAVLAEKLVRHTGLAVAVPNYRLTLDMQDPPVRHPLHAKDILQFLEFLLTRVGPSGMGRAVDPTKLFLMGHSCSAHMLSSIFLDSSAVTPVLTPSSALLHAVQGIVFSEGIYDLDLLCSRFPSYLDWFVAAAFEKLETYAAFTVTNYALRRPNIRWLLIHSQGDTLIDKPQTEKMLKHLKDQYGTSADEYIHYDTSLIQGHDAILVEDEFVQIVERFIQKALI</sequence>
<dbReference type="PANTHER" id="PTHR48081:SF33">
    <property type="entry name" value="KYNURENINE FORMAMIDASE"/>
    <property type="match status" value="1"/>
</dbReference>
<name>A0A8H7F6M0_AGABI</name>